<keyword evidence="3" id="KW-1185">Reference proteome</keyword>
<name>A0A9P8KWU2_9PEZI</name>
<evidence type="ECO:0000256" key="1">
    <source>
        <dbReference type="SAM" id="MobiDB-lite"/>
    </source>
</evidence>
<feature type="compositionally biased region" description="Basic and acidic residues" evidence="1">
    <location>
        <begin position="65"/>
        <end position="77"/>
    </location>
</feature>
<evidence type="ECO:0000313" key="3">
    <source>
        <dbReference type="Proteomes" id="UP000698800"/>
    </source>
</evidence>
<dbReference type="OrthoDB" id="5427526at2759"/>
<sequence>MSGSASVPGDFITPGRVGEVNGLGSLADELAGAWDDEEEDDGELDEGEHGDVMDIDAGGSAADGLGDRDSENTRDSGIDLASSPALAPEKQPQSIPPNEQARAKHRRRDSQYCGSDYGGYGSEIMVGMPPGLEARMALVDSLARRGAETYDGETSDVVERIVGSLKELGGQAGVEGGANRLVHAHKALLTNLTDQTRILQSLTSPLLSPLSFPPDPSIIADLLPMLTTIIEIIPQPTTSALASLSNLSTLTTDLIVTLNYLSDSLHMSRQTTTTATRRLRSARELVMEMRRDTEMAEESVRWIEKGDWQERLGRRECGGVCRDVVGGFEEVCNGWRERLLADTETAIGTAA</sequence>
<accession>A0A9P8KWU2</accession>
<evidence type="ECO:0000313" key="2">
    <source>
        <dbReference type="EMBL" id="KAH0538770.1"/>
    </source>
</evidence>
<comment type="caution">
    <text evidence="2">The sequence shown here is derived from an EMBL/GenBank/DDBJ whole genome shotgun (WGS) entry which is preliminary data.</text>
</comment>
<organism evidence="2 3">
    <name type="scientific">Glutinoglossum americanum</name>
    <dbReference type="NCBI Taxonomy" id="1670608"/>
    <lineage>
        <taxon>Eukaryota</taxon>
        <taxon>Fungi</taxon>
        <taxon>Dikarya</taxon>
        <taxon>Ascomycota</taxon>
        <taxon>Pezizomycotina</taxon>
        <taxon>Geoglossomycetes</taxon>
        <taxon>Geoglossales</taxon>
        <taxon>Geoglossaceae</taxon>
        <taxon>Glutinoglossum</taxon>
    </lineage>
</organism>
<dbReference type="Proteomes" id="UP000698800">
    <property type="component" value="Unassembled WGS sequence"/>
</dbReference>
<feature type="compositionally biased region" description="Acidic residues" evidence="1">
    <location>
        <begin position="34"/>
        <end position="46"/>
    </location>
</feature>
<dbReference type="EMBL" id="JAGHQL010000097">
    <property type="protein sequence ID" value="KAH0538770.1"/>
    <property type="molecule type" value="Genomic_DNA"/>
</dbReference>
<reference evidence="2" key="1">
    <citation type="submission" date="2021-03" db="EMBL/GenBank/DDBJ databases">
        <title>Comparative genomics and phylogenomic investigation of the class Geoglossomycetes provide insights into ecological specialization and systematics.</title>
        <authorList>
            <person name="Melie T."/>
            <person name="Pirro S."/>
            <person name="Miller A.N."/>
            <person name="Quandt A."/>
        </authorList>
    </citation>
    <scope>NUCLEOTIDE SEQUENCE</scope>
    <source>
        <strain evidence="2">GBOQ0MN5Z8</strain>
    </source>
</reference>
<feature type="compositionally biased region" description="Low complexity" evidence="1">
    <location>
        <begin position="55"/>
        <end position="64"/>
    </location>
</feature>
<protein>
    <submittedName>
        <fullName evidence="2">Uncharacterized protein</fullName>
    </submittedName>
</protein>
<dbReference type="AlphaFoldDB" id="A0A9P8KWU2"/>
<proteinExistence type="predicted"/>
<gene>
    <name evidence="2" type="ORF">FGG08_004658</name>
</gene>
<feature type="region of interest" description="Disordered" evidence="1">
    <location>
        <begin position="1"/>
        <end position="114"/>
    </location>
</feature>